<dbReference type="EMBL" id="JAIFZO010000002">
    <property type="protein sequence ID" value="MCX4232013.1"/>
    <property type="molecule type" value="Genomic_DNA"/>
</dbReference>
<gene>
    <name evidence="1" type="ORF">K3769_04305</name>
</gene>
<keyword evidence="2" id="KW-1185">Reference proteome</keyword>
<protein>
    <submittedName>
        <fullName evidence="1">Uncharacterized protein</fullName>
    </submittedName>
</protein>
<dbReference type="Proteomes" id="UP001165590">
    <property type="component" value="Unassembled WGS sequence"/>
</dbReference>
<name>A0ABT3UWS2_9ACTN</name>
<organism evidence="1 2">
    <name type="scientific">Streptomyces ortus</name>
    <dbReference type="NCBI Taxonomy" id="2867268"/>
    <lineage>
        <taxon>Bacteria</taxon>
        <taxon>Bacillati</taxon>
        <taxon>Actinomycetota</taxon>
        <taxon>Actinomycetes</taxon>
        <taxon>Kitasatosporales</taxon>
        <taxon>Streptomycetaceae</taxon>
        <taxon>Streptomyces</taxon>
    </lineage>
</organism>
<proteinExistence type="predicted"/>
<dbReference type="RefSeq" id="WP_267025116.1">
    <property type="nucleotide sequence ID" value="NZ_JAIFZO010000002.1"/>
</dbReference>
<sequence length="64" mass="6784">MTGRFLAFELAGLGEAPDPDDALAYGRTLVERGGATVPADARPRITQRADGSDCYRVEIPASFA</sequence>
<evidence type="ECO:0000313" key="1">
    <source>
        <dbReference type="EMBL" id="MCX4232013.1"/>
    </source>
</evidence>
<comment type="caution">
    <text evidence="1">The sequence shown here is derived from an EMBL/GenBank/DDBJ whole genome shotgun (WGS) entry which is preliminary data.</text>
</comment>
<accession>A0ABT3UWS2</accession>
<evidence type="ECO:0000313" key="2">
    <source>
        <dbReference type="Proteomes" id="UP001165590"/>
    </source>
</evidence>
<reference evidence="1" key="1">
    <citation type="journal article" date="2022" name="bioRxiv">
        <title>Discovery and biosynthetic assessment of Streptomyces ortus sp nov. isolated from a deep-sea sponge.</title>
        <authorList>
            <person name="Williams S.E."/>
        </authorList>
    </citation>
    <scope>NUCLEOTIDE SEQUENCE</scope>
    <source>
        <strain evidence="1">A15ISP2-DRY2</strain>
    </source>
</reference>